<feature type="transmembrane region" description="Helical" evidence="9">
    <location>
        <begin position="174"/>
        <end position="196"/>
    </location>
</feature>
<evidence type="ECO:0000256" key="4">
    <source>
        <dbReference type="ARBA" id="ARBA00022679"/>
    </source>
</evidence>
<comment type="pathway">
    <text evidence="9">Cofactor biosynthesis; ubiquinone biosynthesis.</text>
</comment>
<feature type="transmembrane region" description="Helical" evidence="9">
    <location>
        <begin position="104"/>
        <end position="121"/>
    </location>
</feature>
<comment type="similarity">
    <text evidence="3 9">Belongs to the UbiA prenyltransferase family.</text>
</comment>
<evidence type="ECO:0000256" key="3">
    <source>
        <dbReference type="ARBA" id="ARBA00005985"/>
    </source>
</evidence>
<dbReference type="CDD" id="cd13959">
    <property type="entry name" value="PT_UbiA_COQ2"/>
    <property type="match status" value="1"/>
</dbReference>
<keyword evidence="9" id="KW-0496">Mitochondrion</keyword>
<evidence type="ECO:0000256" key="9">
    <source>
        <dbReference type="HAMAP-Rule" id="MF_03189"/>
    </source>
</evidence>
<evidence type="ECO:0000256" key="6">
    <source>
        <dbReference type="ARBA" id="ARBA00022989"/>
    </source>
</evidence>
<evidence type="ECO:0000256" key="7">
    <source>
        <dbReference type="ARBA" id="ARBA00023136"/>
    </source>
</evidence>
<feature type="transmembrane region" description="Helical" evidence="9">
    <location>
        <begin position="227"/>
        <end position="244"/>
    </location>
</feature>
<keyword evidence="6 9" id="KW-1133">Transmembrane helix</keyword>
<dbReference type="InterPro" id="IPR006370">
    <property type="entry name" value="HB_polyprenyltransferase-like"/>
</dbReference>
<reference evidence="10" key="1">
    <citation type="submission" date="2021-01" db="EMBL/GenBank/DDBJ databases">
        <authorList>
            <person name="Corre E."/>
            <person name="Pelletier E."/>
            <person name="Niang G."/>
            <person name="Scheremetjew M."/>
            <person name="Finn R."/>
            <person name="Kale V."/>
            <person name="Holt S."/>
            <person name="Cochrane G."/>
            <person name="Meng A."/>
            <person name="Brown T."/>
            <person name="Cohen L."/>
        </authorList>
    </citation>
    <scope>NUCLEOTIDE SEQUENCE</scope>
    <source>
        <strain evidence="10">SAG 63-3</strain>
    </source>
</reference>
<dbReference type="PROSITE" id="PS00943">
    <property type="entry name" value="UBIA"/>
    <property type="match status" value="1"/>
</dbReference>
<feature type="transmembrane region" description="Helical" evidence="9">
    <location>
        <begin position="250"/>
        <end position="267"/>
    </location>
</feature>
<dbReference type="FunFam" id="1.20.120.1780:FF:000001">
    <property type="entry name" value="4-hydroxybenzoate octaprenyltransferase"/>
    <property type="match status" value="1"/>
</dbReference>
<dbReference type="PANTHER" id="PTHR11048">
    <property type="entry name" value="PRENYLTRANSFERASES"/>
    <property type="match status" value="1"/>
</dbReference>
<dbReference type="GO" id="GO:0005743">
    <property type="term" value="C:mitochondrial inner membrane"/>
    <property type="evidence" value="ECO:0007669"/>
    <property type="project" value="UniProtKB-SubCell"/>
</dbReference>
<keyword evidence="7 9" id="KW-0472">Membrane</keyword>
<dbReference type="InterPro" id="IPR030470">
    <property type="entry name" value="UbiA_prenylTrfase_CS"/>
</dbReference>
<feature type="transmembrane region" description="Helical" evidence="9">
    <location>
        <begin position="353"/>
        <end position="374"/>
    </location>
</feature>
<dbReference type="Pfam" id="PF01040">
    <property type="entry name" value="UbiA"/>
    <property type="match status" value="1"/>
</dbReference>
<evidence type="ECO:0000256" key="2">
    <source>
        <dbReference type="ARBA" id="ARBA00004141"/>
    </source>
</evidence>
<dbReference type="PANTHER" id="PTHR11048:SF28">
    <property type="entry name" value="4-HYDROXYBENZOATE POLYPRENYLTRANSFERASE, MITOCHONDRIAL"/>
    <property type="match status" value="1"/>
</dbReference>
<feature type="transmembrane region" description="Helical" evidence="9">
    <location>
        <begin position="321"/>
        <end position="341"/>
    </location>
</feature>
<dbReference type="InterPro" id="IPR000537">
    <property type="entry name" value="UbiA_prenyltransferase"/>
</dbReference>
<keyword evidence="9" id="KW-0999">Mitochondrion inner membrane</keyword>
<dbReference type="GO" id="GO:0102930">
    <property type="term" value="F:4-hydroxybenzoate geranyltransferase activity"/>
    <property type="evidence" value="ECO:0007669"/>
    <property type="project" value="UniProtKB-EC"/>
</dbReference>
<dbReference type="UniPathway" id="UPA00232"/>
<dbReference type="HAMAP" id="MF_01635">
    <property type="entry name" value="UbiA"/>
    <property type="match status" value="1"/>
</dbReference>
<dbReference type="InterPro" id="IPR039653">
    <property type="entry name" value="Prenyltransferase"/>
</dbReference>
<evidence type="ECO:0000256" key="8">
    <source>
        <dbReference type="ARBA" id="ARBA00050283"/>
    </source>
</evidence>
<dbReference type="Gene3D" id="1.10.357.140">
    <property type="entry name" value="UbiA prenyltransferase"/>
    <property type="match status" value="1"/>
</dbReference>
<evidence type="ECO:0000313" key="10">
    <source>
        <dbReference type="EMBL" id="CAD8791050.1"/>
    </source>
</evidence>
<keyword evidence="4 9" id="KW-0808">Transferase</keyword>
<dbReference type="AlphaFoldDB" id="A0A7S0VMR1"/>
<dbReference type="InterPro" id="IPR044878">
    <property type="entry name" value="UbiA_sf"/>
</dbReference>
<keyword evidence="9" id="KW-0831">Ubiquinone biosynthesis</keyword>
<keyword evidence="5 9" id="KW-0812">Transmembrane</keyword>
<comment type="catalytic activity">
    <reaction evidence="9">
        <text>an all-trans-polyprenyl diphosphate + 4-hydroxybenzoate = a 4-hydroxy-3-(all-trans-polyprenyl)benzoate + diphosphate</text>
        <dbReference type="Rhea" id="RHEA:44504"/>
        <dbReference type="Rhea" id="RHEA-COMP:9514"/>
        <dbReference type="Rhea" id="RHEA-COMP:9564"/>
        <dbReference type="ChEBI" id="CHEBI:17879"/>
        <dbReference type="ChEBI" id="CHEBI:33019"/>
        <dbReference type="ChEBI" id="CHEBI:58914"/>
        <dbReference type="ChEBI" id="CHEBI:78396"/>
        <dbReference type="EC" id="2.5.1.39"/>
    </reaction>
</comment>
<dbReference type="EMBL" id="HBFM01032142">
    <property type="protein sequence ID" value="CAD8791050.1"/>
    <property type="molecule type" value="Transcribed_RNA"/>
</dbReference>
<proteinExistence type="inferred from homology"/>
<comment type="function">
    <text evidence="9">Catalyzes the prenylation of para-hydroxybenzoate (PHB) with an all-trans polyprenyl group. Mediates the second step in the final reaction sequence of coenzyme Q (CoQ) biosynthesis, which is the condensation of the polyisoprenoid side chain with PHB, generating the first membrane-bound Q intermediate.</text>
</comment>
<comment type="subcellular location">
    <subcellularLocation>
        <location evidence="2">Membrane</location>
        <topology evidence="2">Multi-pass membrane protein</topology>
    </subcellularLocation>
    <subcellularLocation>
        <location evidence="9">Mitochondrion inner membrane</location>
        <topology evidence="9">Multi-pass membrane protein</topology>
        <orientation evidence="9">Matrix side</orientation>
    </subcellularLocation>
</comment>
<dbReference type="GO" id="GO:0008412">
    <property type="term" value="F:4-hydroxybenzoate polyprenyltransferase activity"/>
    <property type="evidence" value="ECO:0007669"/>
    <property type="project" value="UniProtKB-EC"/>
</dbReference>
<keyword evidence="9" id="KW-0414">Isoprene biosynthesis</keyword>
<dbReference type="GO" id="GO:0006744">
    <property type="term" value="P:ubiquinone biosynthetic process"/>
    <property type="evidence" value="ECO:0007669"/>
    <property type="project" value="UniProtKB-UniRule"/>
</dbReference>
<name>A0A7S0VMR1_9CHLO</name>
<protein>
    <recommendedName>
        <fullName evidence="9">4-hydroxybenzoate polyprenyltransferase, mitochondrial</fullName>
        <shortName evidence="9">4-HB polyprenyltransferase</shortName>
        <ecNumber evidence="9">2.5.1.39</ecNumber>
    </recommendedName>
    <alternativeName>
        <fullName evidence="9">Para-hydroxybenzoate--polyprenyltransferase</fullName>
        <shortName evidence="9">PHB:PPT</shortName>
        <shortName evidence="9">PHB:polyprenyltransferase</shortName>
    </alternativeName>
</protein>
<accession>A0A7S0VMR1</accession>
<gene>
    <name evidence="10" type="ORF">PPAR00522_LOCUS21036</name>
</gene>
<organism evidence="10">
    <name type="scientific">Polytomella parva</name>
    <dbReference type="NCBI Taxonomy" id="51329"/>
    <lineage>
        <taxon>Eukaryota</taxon>
        <taxon>Viridiplantae</taxon>
        <taxon>Chlorophyta</taxon>
        <taxon>core chlorophytes</taxon>
        <taxon>Chlorophyceae</taxon>
        <taxon>CS clade</taxon>
        <taxon>Chlamydomonadales</taxon>
        <taxon>Chlamydomonadaceae</taxon>
        <taxon>Polytomella</taxon>
    </lineage>
</organism>
<dbReference type="Gene3D" id="1.20.120.1780">
    <property type="entry name" value="UbiA prenyltransferase"/>
    <property type="match status" value="1"/>
</dbReference>
<evidence type="ECO:0000256" key="5">
    <source>
        <dbReference type="ARBA" id="ARBA00022692"/>
    </source>
</evidence>
<feature type="transmembrane region" description="Helical" evidence="9">
    <location>
        <begin position="133"/>
        <end position="153"/>
    </location>
</feature>
<dbReference type="GO" id="GO:0008299">
    <property type="term" value="P:isoprenoid biosynthetic process"/>
    <property type="evidence" value="ECO:0007669"/>
    <property type="project" value="UniProtKB-UniRule"/>
</dbReference>
<sequence>MLRPQVLPSIYRNLHYFSAQSAKASLQLFIKEPRQPIFSQPSLERWYTAPLAPNDDDEKHRSPNTSTNQDEKIVKVFPDHHIFLRHLPSSLVPYAELMRLEKPIGTWLLIWPSYWSIAMAADSGSFPDPNLLFLFGLGAVLLRGAGCTVNDLWDRNLDRQVERTRLRPIACGAVSVPQGISFLVSQLLLGLCILVQLNQFSQILGASSLLLVGSYPLMKRITFWPQAFLGLTINWGALLGFSAVKGFCDWSIVLPLYISGACWSIFYDTIYAHQDIRDDTQVGVKSTARLFADRTLPIVSAFGVAQLGLLSWSGFNAGLNWPFYMGVAAAAAHMAWQVGTVDLRNGKDCMDKFVSNKWVGAIIFSGIVAAKLSAGEGM</sequence>
<dbReference type="EC" id="2.5.1.39" evidence="9"/>
<comment type="cofactor">
    <cofactor evidence="1 9">
        <name>Mg(2+)</name>
        <dbReference type="ChEBI" id="CHEBI:18420"/>
    </cofactor>
</comment>
<dbReference type="NCBIfam" id="TIGR01474">
    <property type="entry name" value="ubiA_proteo"/>
    <property type="match status" value="1"/>
</dbReference>
<dbReference type="FunFam" id="1.10.357.140:FF:000003">
    <property type="entry name" value="4-hydroxybenzoate polyprenyltransferase, mitochondrial"/>
    <property type="match status" value="1"/>
</dbReference>
<evidence type="ECO:0000256" key="1">
    <source>
        <dbReference type="ARBA" id="ARBA00001946"/>
    </source>
</evidence>
<comment type="catalytic activity">
    <reaction evidence="8">
        <text>4-hydroxybenzoate + (2E)-geranyl diphosphate = 3-geranyl-4-hydroxybenzoate + diphosphate</text>
        <dbReference type="Rhea" id="RHEA:27854"/>
        <dbReference type="ChEBI" id="CHEBI:17879"/>
        <dbReference type="ChEBI" id="CHEBI:33019"/>
        <dbReference type="ChEBI" id="CHEBI:58057"/>
        <dbReference type="ChEBI" id="CHEBI:60878"/>
        <dbReference type="EC" id="2.5.1.93"/>
    </reaction>
</comment>